<reference evidence="1 2" key="1">
    <citation type="submission" date="2017-01" db="EMBL/GenBank/DDBJ databases">
        <title>Draft genome sequence of Bacillus oleronius.</title>
        <authorList>
            <person name="Allam M."/>
        </authorList>
    </citation>
    <scope>NUCLEOTIDE SEQUENCE [LARGE SCALE GENOMIC DNA]</scope>
    <source>
        <strain evidence="1 2">DSM 9356</strain>
    </source>
</reference>
<dbReference type="AlphaFoldDB" id="A0A8E2LGE1"/>
<evidence type="ECO:0000313" key="1">
    <source>
        <dbReference type="EMBL" id="OOP69129.1"/>
    </source>
</evidence>
<gene>
    <name evidence="1" type="ORF">BWZ43_06715</name>
</gene>
<dbReference type="RefSeq" id="WP_078109785.1">
    <property type="nucleotide sequence ID" value="NZ_CP065424.1"/>
</dbReference>
<keyword evidence="2" id="KW-1185">Reference proteome</keyword>
<dbReference type="EMBL" id="MTLA01000066">
    <property type="protein sequence ID" value="OOP69129.1"/>
    <property type="molecule type" value="Genomic_DNA"/>
</dbReference>
<proteinExistence type="predicted"/>
<dbReference type="PANTHER" id="PTHR42110">
    <property type="entry name" value="L-ASPARAGINASE, PUTATIVE (AFU_ORTHOLOGUE AFUA_3G11890)-RELATED"/>
    <property type="match status" value="1"/>
</dbReference>
<evidence type="ECO:0000313" key="2">
    <source>
        <dbReference type="Proteomes" id="UP000189761"/>
    </source>
</evidence>
<dbReference type="PANTHER" id="PTHR42110:SF1">
    <property type="entry name" value="L-ASPARAGINASE, PUTATIVE (AFU_ORTHOLOGUE AFUA_3G11890)-RELATED"/>
    <property type="match status" value="1"/>
</dbReference>
<name>A0A8E2LGE1_9BACI</name>
<dbReference type="InterPro" id="IPR010349">
    <property type="entry name" value="Asparaginase_II"/>
</dbReference>
<dbReference type="Pfam" id="PF06089">
    <property type="entry name" value="Asparaginase_II"/>
    <property type="match status" value="1"/>
</dbReference>
<dbReference type="Proteomes" id="UP000189761">
    <property type="component" value="Unassembled WGS sequence"/>
</dbReference>
<protein>
    <submittedName>
        <fullName evidence="1">Asparaginase</fullName>
    </submittedName>
</protein>
<accession>A0A8E2LGE1</accession>
<comment type="caution">
    <text evidence="1">The sequence shown here is derived from an EMBL/GenBank/DDBJ whole genome shotgun (WGS) entry which is preliminary data.</text>
</comment>
<organism evidence="1 2">
    <name type="scientific">Heyndrickxia oleronia</name>
    <dbReference type="NCBI Taxonomy" id="38875"/>
    <lineage>
        <taxon>Bacteria</taxon>
        <taxon>Bacillati</taxon>
        <taxon>Bacillota</taxon>
        <taxon>Bacilli</taxon>
        <taxon>Bacillales</taxon>
        <taxon>Bacillaceae</taxon>
        <taxon>Heyndrickxia</taxon>
    </lineage>
</organism>
<sequence length="332" mass="37164">MGYDILIEETRAGLVENKHFGIICGINEMKKQIYQVGDSQQEVFFRSAAKPIQALPLFLTNIIEKYNITEEEAALFSASHRGESYHINALESLLNKLPVVEEDLFCPPSYPLNIEPREKMIGEGKTKRRLYHNCSGKHIGFVAVCRELGYPVANYWEQDHPLQQHIVQILSTLSEVPISEIKVGIDGCGVPVFAIPLHSMALTYLKFACPDLIDDSGLKDAVVKLTRTLNHQYNMIASEHFICSILLQDPNIVAKGGAQGVYGFGLKNERIGFALKVINGSEEVWPNIVASILEQIDYKNKETIHKLRLLKPSIVKNDSGIEVGTIKETFTL</sequence>